<dbReference type="OrthoDB" id="9772575at2"/>
<evidence type="ECO:0000313" key="2">
    <source>
        <dbReference type="Proteomes" id="UP000294980"/>
    </source>
</evidence>
<proteinExistence type="predicted"/>
<dbReference type="InterPro" id="IPR042268">
    <property type="entry name" value="BamC_C"/>
</dbReference>
<dbReference type="Gene3D" id="3.30.530.50">
    <property type="match status" value="1"/>
</dbReference>
<dbReference type="AlphaFoldDB" id="A0A4R2KT57"/>
<dbReference type="RefSeq" id="WP_117315885.1">
    <property type="nucleotide sequence ID" value="NZ_QQSW01000005.1"/>
</dbReference>
<keyword evidence="2" id="KW-1185">Reference proteome</keyword>
<accession>A0A4R2KT57</accession>
<dbReference type="Gene3D" id="3.30.310.170">
    <property type="entry name" value="Outer membrane protein assembly factor BamC"/>
    <property type="match status" value="1"/>
</dbReference>
<dbReference type="EMBL" id="SLWX01000006">
    <property type="protein sequence ID" value="TCO75937.1"/>
    <property type="molecule type" value="Genomic_DNA"/>
</dbReference>
<gene>
    <name evidence="1" type="ORF">EV688_106128</name>
</gene>
<protein>
    <submittedName>
        <fullName evidence="1">Beta-barrel assembly machine subunit BamC</fullName>
    </submittedName>
</protein>
<sequence length="344" mass="38179">MLRSLSVALLCLPLAGCGYLFGDSGFFRDSSGDYRQARTTEIIEVRPGETAALQEMYPIPPIQTDALMTREFEVPRPASLASGRAEEMVRIQRLGDESWALVAIAPGQLWPQVRGFLSAAGINSGRIDAGQGIIETDWLKLRNQDMESRFRFRIERGVQRGTSELHVLQMNRAGDTSSWPEVSNNLEHESEMLRSVAQYIANSTETAPVSMMADRAISAGGKISVQEDDGGDVYIRLGLPFNRAWASLALALEAATFEILDRDRSAGNYYVRFIGDDEEESRGWFGRLFSRDSNHPLADRQFVVSLAESDASEVRIDLQTEEGDPELDPGQKQAMLELIKGNIN</sequence>
<dbReference type="InterPro" id="IPR010653">
    <property type="entry name" value="NlpB/DapX"/>
</dbReference>
<reference evidence="1 2" key="1">
    <citation type="submission" date="2019-03" db="EMBL/GenBank/DDBJ databases">
        <title>Genomic Encyclopedia of Type Strains, Phase IV (KMG-IV): sequencing the most valuable type-strain genomes for metagenomic binning, comparative biology and taxonomic classification.</title>
        <authorList>
            <person name="Goeker M."/>
        </authorList>
    </citation>
    <scope>NUCLEOTIDE SEQUENCE [LARGE SCALE GENOMIC DNA]</scope>
    <source>
        <strain evidence="1 2">DSM 23344</strain>
    </source>
</reference>
<dbReference type="Pfam" id="PF06804">
    <property type="entry name" value="Lipoprotein_18"/>
    <property type="match status" value="1"/>
</dbReference>
<evidence type="ECO:0000313" key="1">
    <source>
        <dbReference type="EMBL" id="TCO75937.1"/>
    </source>
</evidence>
<name>A0A4R2KT57_9GAMM</name>
<dbReference type="Proteomes" id="UP000294980">
    <property type="component" value="Unassembled WGS sequence"/>
</dbReference>
<organism evidence="1 2">
    <name type="scientific">Chromatocurvus halotolerans</name>
    <dbReference type="NCBI Taxonomy" id="1132028"/>
    <lineage>
        <taxon>Bacteria</taxon>
        <taxon>Pseudomonadati</taxon>
        <taxon>Pseudomonadota</taxon>
        <taxon>Gammaproteobacteria</taxon>
        <taxon>Cellvibrionales</taxon>
        <taxon>Halieaceae</taxon>
        <taxon>Chromatocurvus</taxon>
    </lineage>
</organism>
<comment type="caution">
    <text evidence="1">The sequence shown here is derived from an EMBL/GenBank/DDBJ whole genome shotgun (WGS) entry which is preliminary data.</text>
</comment>